<dbReference type="EMBL" id="CAIX01000113">
    <property type="protein sequence ID" value="CCI45981.1"/>
    <property type="molecule type" value="Genomic_DNA"/>
</dbReference>
<gene>
    <name evidence="7" type="ORF">BN9_068910</name>
</gene>
<comment type="similarity">
    <text evidence="4">Belongs to the CFAP96 family.</text>
</comment>
<accession>A0A024GHL4</accession>
<keyword evidence="3" id="KW-0206">Cytoskeleton</keyword>
<feature type="compositionally biased region" description="Polar residues" evidence="6">
    <location>
        <begin position="34"/>
        <end position="52"/>
    </location>
</feature>
<comment type="caution">
    <text evidence="7">The sequence shown here is derived from an EMBL/GenBank/DDBJ whole genome shotgun (WGS) entry which is preliminary data.</text>
</comment>
<proteinExistence type="inferred from homology"/>
<dbReference type="PANTHER" id="PTHR31144:SF1">
    <property type="entry name" value="UPF0602 PROTEIN C4ORF47"/>
    <property type="match status" value="1"/>
</dbReference>
<keyword evidence="8" id="KW-1185">Reference proteome</keyword>
<dbReference type="GO" id="GO:0005881">
    <property type="term" value="C:cytoplasmic microtubule"/>
    <property type="evidence" value="ECO:0007669"/>
    <property type="project" value="TreeGrafter"/>
</dbReference>
<evidence type="ECO:0000256" key="1">
    <source>
        <dbReference type="ARBA" id="ARBA00004300"/>
    </source>
</evidence>
<dbReference type="Pfam" id="PF15239">
    <property type="entry name" value="CFAP96-like"/>
    <property type="match status" value="1"/>
</dbReference>
<comment type="subcellular location">
    <subcellularLocation>
        <location evidence="1">Cytoplasm</location>
        <location evidence="1">Cytoskeleton</location>
        <location evidence="1">Microtubule organizing center</location>
        <location evidence="1">Centrosome</location>
    </subcellularLocation>
</comment>
<evidence type="ECO:0000256" key="4">
    <source>
        <dbReference type="ARBA" id="ARBA00035656"/>
    </source>
</evidence>
<evidence type="ECO:0000256" key="3">
    <source>
        <dbReference type="ARBA" id="ARBA00023212"/>
    </source>
</evidence>
<keyword evidence="2" id="KW-0963">Cytoplasm</keyword>
<name>A0A024GHL4_9STRA</name>
<reference evidence="7 8" key="1">
    <citation type="submission" date="2012-05" db="EMBL/GenBank/DDBJ databases">
        <title>Recombination and specialization in a pathogen metapopulation.</title>
        <authorList>
            <person name="Gardiner A."/>
            <person name="Kemen E."/>
            <person name="Schultz-Larsen T."/>
            <person name="MacLean D."/>
            <person name="Van Oosterhout C."/>
            <person name="Jones J.D.G."/>
        </authorList>
    </citation>
    <scope>NUCLEOTIDE SEQUENCE [LARGE SCALE GENOMIC DNA]</scope>
    <source>
        <strain evidence="7 8">Ac Nc2</strain>
    </source>
</reference>
<dbReference type="Proteomes" id="UP000053237">
    <property type="component" value="Unassembled WGS sequence"/>
</dbReference>
<evidence type="ECO:0000256" key="2">
    <source>
        <dbReference type="ARBA" id="ARBA00022490"/>
    </source>
</evidence>
<dbReference type="PANTHER" id="PTHR31144">
    <property type="entry name" value="UPF0602 PROTEIN C4ORF47"/>
    <property type="match status" value="1"/>
</dbReference>
<protein>
    <recommendedName>
        <fullName evidence="5">Cilia-and flagella-associated protein 96</fullName>
    </recommendedName>
</protein>
<dbReference type="OrthoDB" id="283553at2759"/>
<evidence type="ECO:0000313" key="7">
    <source>
        <dbReference type="EMBL" id="CCI45981.1"/>
    </source>
</evidence>
<feature type="region of interest" description="Disordered" evidence="6">
    <location>
        <begin position="1"/>
        <end position="54"/>
    </location>
</feature>
<dbReference type="AlphaFoldDB" id="A0A024GHL4"/>
<evidence type="ECO:0000256" key="5">
    <source>
        <dbReference type="ARBA" id="ARBA00035693"/>
    </source>
</evidence>
<dbReference type="InterPro" id="IPR029358">
    <property type="entry name" value="CFAP96"/>
</dbReference>
<sequence>MTEKEVKISRDGGFSDPSFISVGDPYNKRAKAPQRSTESAQKPFVTSTSKAQTGFGPFHRLEGTYSEVYKVEAKVRNANTQKFLKPNGFVYSSPAKKHLLFSTGAGDQFGTFQNYETISSPTNARCSSKKPEAEKRNIFTAPSKRGTFGYAGTLIGGVNQEAWPADYGSEYRHAKKDVERHQKIVKDKKAFKAASAAVDCFDAHEHASASKVFSWDDQCLIKAPDASELLNPKDRAITKANQFRAWRPTDNPKQGKLGAFAKFPESHPDTYDEKAVSRAILPLRRNPVSFASKDIPAGLKDRKAFKPSSGPKSKLTPGICLAGISKNRV</sequence>
<evidence type="ECO:0000256" key="6">
    <source>
        <dbReference type="SAM" id="MobiDB-lite"/>
    </source>
</evidence>
<feature type="compositionally biased region" description="Basic and acidic residues" evidence="6">
    <location>
        <begin position="1"/>
        <end position="10"/>
    </location>
</feature>
<dbReference type="InParanoid" id="A0A024GHL4"/>
<organism evidence="7 8">
    <name type="scientific">Albugo candida</name>
    <dbReference type="NCBI Taxonomy" id="65357"/>
    <lineage>
        <taxon>Eukaryota</taxon>
        <taxon>Sar</taxon>
        <taxon>Stramenopiles</taxon>
        <taxon>Oomycota</taxon>
        <taxon>Peronosporomycetes</taxon>
        <taxon>Albuginales</taxon>
        <taxon>Albuginaceae</taxon>
        <taxon>Albugo</taxon>
    </lineage>
</organism>
<dbReference type="STRING" id="65357.A0A024GHL4"/>
<dbReference type="GO" id="GO:0005813">
    <property type="term" value="C:centrosome"/>
    <property type="evidence" value="ECO:0007669"/>
    <property type="project" value="UniProtKB-SubCell"/>
</dbReference>
<evidence type="ECO:0000313" key="8">
    <source>
        <dbReference type="Proteomes" id="UP000053237"/>
    </source>
</evidence>